<proteinExistence type="predicted"/>
<evidence type="ECO:0000256" key="1">
    <source>
        <dbReference type="SAM" id="Coils"/>
    </source>
</evidence>
<dbReference type="AlphaFoldDB" id="A0A838ZU45"/>
<feature type="coiled-coil region" evidence="1">
    <location>
        <begin position="318"/>
        <end position="352"/>
    </location>
</feature>
<dbReference type="CDD" id="cd00198">
    <property type="entry name" value="vWFA"/>
    <property type="match status" value="1"/>
</dbReference>
<evidence type="ECO:0000259" key="2">
    <source>
        <dbReference type="SMART" id="SM00327"/>
    </source>
</evidence>
<dbReference type="EMBL" id="JACDZE010000004">
    <property type="protein sequence ID" value="MBA5630449.1"/>
    <property type="molecule type" value="Genomic_DNA"/>
</dbReference>
<feature type="domain" description="VWFA" evidence="2">
    <location>
        <begin position="41"/>
        <end position="225"/>
    </location>
</feature>
<dbReference type="Proteomes" id="UP000552241">
    <property type="component" value="Unassembled WGS sequence"/>
</dbReference>
<dbReference type="SMART" id="SM00327">
    <property type="entry name" value="VWA"/>
    <property type="match status" value="1"/>
</dbReference>
<comment type="caution">
    <text evidence="3">The sequence shown here is derived from an EMBL/GenBank/DDBJ whole genome shotgun (WGS) entry which is preliminary data.</text>
</comment>
<sequence>MKSLLISLGTLAVLSSPVQKEEIKNESVISVDTTENLAQEKIQVALLLDTSSSMDGLIDQAKSRLWNIVNTLTTLRYDGKKPSIEISLYEYGNDGLSPDGGYIRQVTPLTSDLDLLSEKLFALRTNGGSEYCGQVIQTSTNELKWDNNKNSMKLIYIAGNEPFTQGQVNYIEAISNAVKKGIFVNTIHCGDDYSGQNGMWKDGADKGKGEYFFIDHNQKVIYIPTPYDVRIDDCNTRLNNTYIYYGAQGGKMKERQETQDMMAAEMSAENKVTRAAAKANYSYSNSGWDLVDAVSLEGTDIKEIDKKTLPEKYQNMTDAQLKKEIDSMTAERKKIQKEILELNTEREKFIQNELAKRGETDTDLGAAITEAVLKFANEKGYKQEK</sequence>
<name>A0A838ZU45_9FLAO</name>
<evidence type="ECO:0000313" key="4">
    <source>
        <dbReference type="Proteomes" id="UP000552241"/>
    </source>
</evidence>
<gene>
    <name evidence="3" type="ORF">HU137_11755</name>
</gene>
<keyword evidence="4" id="KW-1185">Reference proteome</keyword>
<reference evidence="3 4" key="1">
    <citation type="submission" date="2020-07" db="EMBL/GenBank/DDBJ databases">
        <title>Moheibacter lacus sp. nov., a member of the family Flavobacteriaceae isolated from freshwater lake sediment.</title>
        <authorList>
            <person name="Liu Y."/>
        </authorList>
    </citation>
    <scope>NUCLEOTIDE SEQUENCE [LARGE SCALE GENOMIC DNA]</scope>
    <source>
        <strain evidence="3 4">BDHS18</strain>
    </source>
</reference>
<dbReference type="SUPFAM" id="SSF53300">
    <property type="entry name" value="vWA-like"/>
    <property type="match status" value="1"/>
</dbReference>
<dbReference type="InterPro" id="IPR002035">
    <property type="entry name" value="VWF_A"/>
</dbReference>
<evidence type="ECO:0000313" key="3">
    <source>
        <dbReference type="EMBL" id="MBA5630449.1"/>
    </source>
</evidence>
<dbReference type="RefSeq" id="WP_182044046.1">
    <property type="nucleotide sequence ID" value="NZ_JACDZE010000004.1"/>
</dbReference>
<accession>A0A838ZU45</accession>
<protein>
    <submittedName>
        <fullName evidence="3">VWA domain-containing protein</fullName>
    </submittedName>
</protein>
<dbReference type="Gene3D" id="3.40.50.410">
    <property type="entry name" value="von Willebrand factor, type A domain"/>
    <property type="match status" value="1"/>
</dbReference>
<keyword evidence="1" id="KW-0175">Coiled coil</keyword>
<organism evidence="3 4">
    <name type="scientific">Moheibacter lacus</name>
    <dbReference type="NCBI Taxonomy" id="2745851"/>
    <lineage>
        <taxon>Bacteria</taxon>
        <taxon>Pseudomonadati</taxon>
        <taxon>Bacteroidota</taxon>
        <taxon>Flavobacteriia</taxon>
        <taxon>Flavobacteriales</taxon>
        <taxon>Weeksellaceae</taxon>
        <taxon>Moheibacter</taxon>
    </lineage>
</organism>
<dbReference type="InterPro" id="IPR036465">
    <property type="entry name" value="vWFA_dom_sf"/>
</dbReference>
<dbReference type="Pfam" id="PF00092">
    <property type="entry name" value="VWA"/>
    <property type="match status" value="1"/>
</dbReference>